<gene>
    <name evidence="4" type="ORF">S01H1_85989</name>
</gene>
<dbReference type="EMBL" id="BARS01059311">
    <property type="protein sequence ID" value="GAG44157.1"/>
    <property type="molecule type" value="Genomic_DNA"/>
</dbReference>
<accession>X0YA40</accession>
<dbReference type="InterPro" id="IPR015421">
    <property type="entry name" value="PyrdxlP-dep_Trfase_major"/>
</dbReference>
<feature type="non-terminal residue" evidence="4">
    <location>
        <position position="53"/>
    </location>
</feature>
<feature type="domain" description="Aromatic amino acid beta-eliminating lyase/threonine aldolase" evidence="3">
    <location>
        <begin position="6"/>
        <end position="51"/>
    </location>
</feature>
<evidence type="ECO:0000256" key="2">
    <source>
        <dbReference type="ARBA" id="ARBA00022898"/>
    </source>
</evidence>
<keyword evidence="2" id="KW-0663">Pyridoxal phosphate</keyword>
<name>X0YA40_9ZZZZ</name>
<proteinExistence type="predicted"/>
<evidence type="ECO:0000256" key="1">
    <source>
        <dbReference type="ARBA" id="ARBA00001933"/>
    </source>
</evidence>
<comment type="caution">
    <text evidence="4">The sequence shown here is derived from an EMBL/GenBank/DDBJ whole genome shotgun (WGS) entry which is preliminary data.</text>
</comment>
<dbReference type="Pfam" id="PF01212">
    <property type="entry name" value="Beta_elim_lyase"/>
    <property type="match status" value="1"/>
</dbReference>
<feature type="non-terminal residue" evidence="4">
    <location>
        <position position="1"/>
    </location>
</feature>
<comment type="cofactor">
    <cofactor evidence="1">
        <name>pyridoxal 5'-phosphate</name>
        <dbReference type="ChEBI" id="CHEBI:597326"/>
    </cofactor>
</comment>
<dbReference type="AlphaFoldDB" id="X0YA40"/>
<dbReference type="SUPFAM" id="SSF53383">
    <property type="entry name" value="PLP-dependent transferases"/>
    <property type="match status" value="1"/>
</dbReference>
<dbReference type="GO" id="GO:0006520">
    <property type="term" value="P:amino acid metabolic process"/>
    <property type="evidence" value="ECO:0007669"/>
    <property type="project" value="InterPro"/>
</dbReference>
<organism evidence="4">
    <name type="scientific">marine sediment metagenome</name>
    <dbReference type="NCBI Taxonomy" id="412755"/>
    <lineage>
        <taxon>unclassified sequences</taxon>
        <taxon>metagenomes</taxon>
        <taxon>ecological metagenomes</taxon>
    </lineage>
</organism>
<dbReference type="InterPro" id="IPR015424">
    <property type="entry name" value="PyrdxlP-dep_Trfase"/>
</dbReference>
<dbReference type="InterPro" id="IPR001597">
    <property type="entry name" value="ArAA_b-elim_lyase/Thr_aldolase"/>
</dbReference>
<sequence>KTIGADGIFGADDVRENLHPDEQHFAPTTLVAVENTHNMAGGRVFPPDLLEGV</sequence>
<dbReference type="Gene3D" id="3.40.640.10">
    <property type="entry name" value="Type I PLP-dependent aspartate aminotransferase-like (Major domain)"/>
    <property type="match status" value="1"/>
</dbReference>
<protein>
    <recommendedName>
        <fullName evidence="3">Aromatic amino acid beta-eliminating lyase/threonine aldolase domain-containing protein</fullName>
    </recommendedName>
</protein>
<evidence type="ECO:0000259" key="3">
    <source>
        <dbReference type="Pfam" id="PF01212"/>
    </source>
</evidence>
<reference evidence="4" key="1">
    <citation type="journal article" date="2014" name="Front. Microbiol.">
        <title>High frequency of phylogenetically diverse reductive dehalogenase-homologous genes in deep subseafloor sedimentary metagenomes.</title>
        <authorList>
            <person name="Kawai M."/>
            <person name="Futagami T."/>
            <person name="Toyoda A."/>
            <person name="Takaki Y."/>
            <person name="Nishi S."/>
            <person name="Hori S."/>
            <person name="Arai W."/>
            <person name="Tsubouchi T."/>
            <person name="Morono Y."/>
            <person name="Uchiyama I."/>
            <person name="Ito T."/>
            <person name="Fujiyama A."/>
            <person name="Inagaki F."/>
            <person name="Takami H."/>
        </authorList>
    </citation>
    <scope>NUCLEOTIDE SEQUENCE</scope>
    <source>
        <strain evidence="4">Expedition CK06-06</strain>
    </source>
</reference>
<evidence type="ECO:0000313" key="4">
    <source>
        <dbReference type="EMBL" id="GAG44157.1"/>
    </source>
</evidence>
<dbReference type="GO" id="GO:0016829">
    <property type="term" value="F:lyase activity"/>
    <property type="evidence" value="ECO:0007669"/>
    <property type="project" value="InterPro"/>
</dbReference>